<dbReference type="Gene3D" id="3.40.50.300">
    <property type="entry name" value="P-loop containing nucleotide triphosphate hydrolases"/>
    <property type="match status" value="1"/>
</dbReference>
<evidence type="ECO:0000256" key="1">
    <source>
        <dbReference type="ARBA" id="ARBA00005417"/>
    </source>
</evidence>
<dbReference type="InterPro" id="IPR003439">
    <property type="entry name" value="ABC_transporter-like_ATP-bd"/>
</dbReference>
<proteinExistence type="inferred from homology"/>
<dbReference type="InterPro" id="IPR027417">
    <property type="entry name" value="P-loop_NTPase"/>
</dbReference>
<dbReference type="SUPFAM" id="SSF52540">
    <property type="entry name" value="P-loop containing nucleoside triphosphate hydrolases"/>
    <property type="match status" value="1"/>
</dbReference>
<dbReference type="PROSITE" id="PS50893">
    <property type="entry name" value="ABC_TRANSPORTER_2"/>
    <property type="match status" value="1"/>
</dbReference>
<evidence type="ECO:0000256" key="3">
    <source>
        <dbReference type="ARBA" id="ARBA00022741"/>
    </source>
</evidence>
<name>A0ABW3L118_9BACI</name>
<evidence type="ECO:0000259" key="5">
    <source>
        <dbReference type="PROSITE" id="PS50893"/>
    </source>
</evidence>
<protein>
    <submittedName>
        <fullName evidence="6">ABC transporter ATP-binding protein</fullName>
    </submittedName>
</protein>
<dbReference type="GO" id="GO:0005524">
    <property type="term" value="F:ATP binding"/>
    <property type="evidence" value="ECO:0007669"/>
    <property type="project" value="UniProtKB-KW"/>
</dbReference>
<comment type="similarity">
    <text evidence="1">Belongs to the ABC transporter superfamily.</text>
</comment>
<dbReference type="EMBL" id="JBHTKL010000005">
    <property type="protein sequence ID" value="MFD1019496.1"/>
    <property type="molecule type" value="Genomic_DNA"/>
</dbReference>
<feature type="domain" description="ABC transporter" evidence="5">
    <location>
        <begin position="15"/>
        <end position="232"/>
    </location>
</feature>
<reference evidence="7" key="1">
    <citation type="journal article" date="2019" name="Int. J. Syst. Evol. Microbiol.">
        <title>The Global Catalogue of Microorganisms (GCM) 10K type strain sequencing project: providing services to taxonomists for standard genome sequencing and annotation.</title>
        <authorList>
            <consortium name="The Broad Institute Genomics Platform"/>
            <consortium name="The Broad Institute Genome Sequencing Center for Infectious Disease"/>
            <person name="Wu L."/>
            <person name="Ma J."/>
        </authorList>
    </citation>
    <scope>NUCLEOTIDE SEQUENCE [LARGE SCALE GENOMIC DNA]</scope>
    <source>
        <strain evidence="7">CCUG 56607</strain>
    </source>
</reference>
<organism evidence="6 7">
    <name type="scientific">Thalassobacillus hwangdonensis</name>
    <dbReference type="NCBI Taxonomy" id="546108"/>
    <lineage>
        <taxon>Bacteria</taxon>
        <taxon>Bacillati</taxon>
        <taxon>Bacillota</taxon>
        <taxon>Bacilli</taxon>
        <taxon>Bacillales</taxon>
        <taxon>Bacillaceae</taxon>
        <taxon>Thalassobacillus</taxon>
    </lineage>
</organism>
<evidence type="ECO:0000313" key="7">
    <source>
        <dbReference type="Proteomes" id="UP001596990"/>
    </source>
</evidence>
<dbReference type="InterPro" id="IPR003593">
    <property type="entry name" value="AAA+_ATPase"/>
</dbReference>
<dbReference type="PROSITE" id="PS00211">
    <property type="entry name" value="ABC_TRANSPORTER_1"/>
    <property type="match status" value="1"/>
</dbReference>
<dbReference type="PANTHER" id="PTHR43335:SF8">
    <property type="entry name" value="ABC TRANSPORTER, ATP-BINDING PROTEIN"/>
    <property type="match status" value="1"/>
</dbReference>
<dbReference type="Proteomes" id="UP001596990">
    <property type="component" value="Unassembled WGS sequence"/>
</dbReference>
<dbReference type="PANTHER" id="PTHR43335">
    <property type="entry name" value="ABC TRANSPORTER, ATP-BINDING PROTEIN"/>
    <property type="match status" value="1"/>
</dbReference>
<accession>A0ABW3L118</accession>
<keyword evidence="7" id="KW-1185">Reference proteome</keyword>
<keyword evidence="2" id="KW-0813">Transport</keyword>
<keyword evidence="4 6" id="KW-0067">ATP-binding</keyword>
<evidence type="ECO:0000313" key="6">
    <source>
        <dbReference type="EMBL" id="MFD1019496.1"/>
    </source>
</evidence>
<evidence type="ECO:0000256" key="4">
    <source>
        <dbReference type="ARBA" id="ARBA00022840"/>
    </source>
</evidence>
<dbReference type="Pfam" id="PF00005">
    <property type="entry name" value="ABC_tran"/>
    <property type="match status" value="1"/>
</dbReference>
<sequence>MRINKGTKGEKKMNLKMNKVTKTYQHERALTEIDFHLNPGEIVGLVGPNGAGKTTLMKILAGVIVQYEGHAALEDSEKIGSLIEKPKYFPNRSGRYNLNYFSALYGTPKETLEEIITSLDLRTYLKKKVKRYSLGMKQRLGIALALVSNPAYLILDEPTNGMDPDGIRSILAYLKKLAKERNIGVLISSHILKDVEAISDRVCIIKNGRLVSEYAPSSTIENLIDLTFEDEKDLQHALPLLRELDGFTTHDTTATFYFDGEMKPLLKQLGNLDIFPREVKRRSATLEDFYFENMEREAK</sequence>
<dbReference type="InterPro" id="IPR017871">
    <property type="entry name" value="ABC_transporter-like_CS"/>
</dbReference>
<evidence type="ECO:0000256" key="2">
    <source>
        <dbReference type="ARBA" id="ARBA00022448"/>
    </source>
</evidence>
<comment type="caution">
    <text evidence="6">The sequence shown here is derived from an EMBL/GenBank/DDBJ whole genome shotgun (WGS) entry which is preliminary data.</text>
</comment>
<gene>
    <name evidence="6" type="ORF">ACFQ2J_09970</name>
</gene>
<dbReference type="SMART" id="SM00382">
    <property type="entry name" value="AAA"/>
    <property type="match status" value="1"/>
</dbReference>
<keyword evidence="3" id="KW-0547">Nucleotide-binding</keyword>